<accession>A0A8J4GE20</accession>
<feature type="compositionally biased region" description="Polar residues" evidence="1">
    <location>
        <begin position="35"/>
        <end position="44"/>
    </location>
</feature>
<proteinExistence type="predicted"/>
<feature type="region of interest" description="Disordered" evidence="1">
    <location>
        <begin position="121"/>
        <end position="143"/>
    </location>
</feature>
<reference evidence="2" key="1">
    <citation type="journal article" date="2021" name="Proc. Natl. Acad. Sci. U.S.A.">
        <title>Three genomes in the algal genus Volvox reveal the fate of a haploid sex-determining region after a transition to homothallism.</title>
        <authorList>
            <person name="Yamamoto K."/>
            <person name="Hamaji T."/>
            <person name="Kawai-Toyooka H."/>
            <person name="Matsuzaki R."/>
            <person name="Takahashi F."/>
            <person name="Nishimura Y."/>
            <person name="Kawachi M."/>
            <person name="Noguchi H."/>
            <person name="Minakuchi Y."/>
            <person name="Umen J.G."/>
            <person name="Toyoda A."/>
            <person name="Nozaki H."/>
        </authorList>
    </citation>
    <scope>NUCLEOTIDE SEQUENCE</scope>
    <source>
        <strain evidence="2">NIES-3785</strain>
    </source>
</reference>
<protein>
    <submittedName>
        <fullName evidence="2">Uncharacterized protein</fullName>
    </submittedName>
</protein>
<feature type="compositionally biased region" description="Pro residues" evidence="1">
    <location>
        <begin position="127"/>
        <end position="140"/>
    </location>
</feature>
<evidence type="ECO:0000313" key="2">
    <source>
        <dbReference type="EMBL" id="GIM05229.1"/>
    </source>
</evidence>
<sequence length="341" mass="33739">MTTACRSWGPPWSCRYGGIEAADGTEVRRTKENRSGQQVPSACLTSTAAAVVAKSSKRAAGSDGASREGTRDSVPSPSICNKQPAAAAATGTAAPPPAPMLPMAPAAQSLAVCRTCMGASAGRRRQLPPPPPPPAAPTPPFARRLAAPPVSQAAAAAAAGGSGRFRILKNGFTGAAGGGARGLGGDADRSMLSTSPFSGCAPDFFRPLSLSLSLSTAAAAAATRCSVSSRSLCSRSSAACRCAAASSSCRCFCRRFRSATDKNISLTHPAGFAVTGGCGGPAQPSDVAAASDTASGRFSRGPSEAQPGLGASAPAAAAACSWTYTAAVSPSPSPCCCCCCC</sequence>
<evidence type="ECO:0000313" key="3">
    <source>
        <dbReference type="Proteomes" id="UP000722791"/>
    </source>
</evidence>
<feature type="region of interest" description="Disordered" evidence="1">
    <location>
        <begin position="53"/>
        <end position="93"/>
    </location>
</feature>
<feature type="compositionally biased region" description="Low complexity" evidence="1">
    <location>
        <begin position="84"/>
        <end position="93"/>
    </location>
</feature>
<feature type="compositionally biased region" description="Basic and acidic residues" evidence="1">
    <location>
        <begin position="25"/>
        <end position="34"/>
    </location>
</feature>
<feature type="region of interest" description="Disordered" evidence="1">
    <location>
        <begin position="25"/>
        <end position="44"/>
    </location>
</feature>
<feature type="region of interest" description="Disordered" evidence="1">
    <location>
        <begin position="283"/>
        <end position="307"/>
    </location>
</feature>
<comment type="caution">
    <text evidence="2">The sequence shown here is derived from an EMBL/GenBank/DDBJ whole genome shotgun (WGS) entry which is preliminary data.</text>
</comment>
<dbReference type="AlphaFoldDB" id="A0A8J4GE20"/>
<organism evidence="2 3">
    <name type="scientific">Volvox reticuliferus</name>
    <dbReference type="NCBI Taxonomy" id="1737510"/>
    <lineage>
        <taxon>Eukaryota</taxon>
        <taxon>Viridiplantae</taxon>
        <taxon>Chlorophyta</taxon>
        <taxon>core chlorophytes</taxon>
        <taxon>Chlorophyceae</taxon>
        <taxon>CS clade</taxon>
        <taxon>Chlamydomonadales</taxon>
        <taxon>Volvocaceae</taxon>
        <taxon>Volvox</taxon>
    </lineage>
</organism>
<gene>
    <name evidence="2" type="ORF">Vretimale_9680</name>
</gene>
<dbReference type="Proteomes" id="UP000722791">
    <property type="component" value="Unassembled WGS sequence"/>
</dbReference>
<evidence type="ECO:0000256" key="1">
    <source>
        <dbReference type="SAM" id="MobiDB-lite"/>
    </source>
</evidence>
<dbReference type="EMBL" id="BNCQ01000018">
    <property type="protein sequence ID" value="GIM05229.1"/>
    <property type="molecule type" value="Genomic_DNA"/>
</dbReference>
<name>A0A8J4GE20_9CHLO</name>